<evidence type="ECO:0000313" key="3">
    <source>
        <dbReference type="EMBL" id="MCL7049805.1"/>
    </source>
</evidence>
<dbReference type="InterPro" id="IPR038595">
    <property type="entry name" value="LOR_sf"/>
</dbReference>
<accession>A0AA41VYD7</accession>
<evidence type="ECO:0000313" key="4">
    <source>
        <dbReference type="Proteomes" id="UP001177140"/>
    </source>
</evidence>
<dbReference type="Gene3D" id="2.40.160.200">
    <property type="entry name" value="LURP1-related"/>
    <property type="match status" value="1"/>
</dbReference>
<gene>
    <name evidence="3" type="ORF">MKW94_005519</name>
    <name evidence="2" type="ORF">MKW94_020661</name>
</gene>
<reference evidence="3" key="1">
    <citation type="submission" date="2022-03" db="EMBL/GenBank/DDBJ databases">
        <title>A functionally conserved STORR gene fusion in Papaver species that diverged 16.8 million years ago.</title>
        <authorList>
            <person name="Catania T."/>
        </authorList>
    </citation>
    <scope>NUCLEOTIDE SEQUENCE</scope>
    <source>
        <strain evidence="3">S-191538</strain>
    </source>
</reference>
<dbReference type="PANTHER" id="PTHR31087">
    <property type="match status" value="1"/>
</dbReference>
<dbReference type="PANTHER" id="PTHR31087:SF58">
    <property type="entry name" value="OS07G0230700 PROTEIN"/>
    <property type="match status" value="1"/>
</dbReference>
<organism evidence="3 4">
    <name type="scientific">Papaver nudicaule</name>
    <name type="common">Iceland poppy</name>
    <dbReference type="NCBI Taxonomy" id="74823"/>
    <lineage>
        <taxon>Eukaryota</taxon>
        <taxon>Viridiplantae</taxon>
        <taxon>Streptophyta</taxon>
        <taxon>Embryophyta</taxon>
        <taxon>Tracheophyta</taxon>
        <taxon>Spermatophyta</taxon>
        <taxon>Magnoliopsida</taxon>
        <taxon>Ranunculales</taxon>
        <taxon>Papaveraceae</taxon>
        <taxon>Papaveroideae</taxon>
        <taxon>Papaver</taxon>
    </lineage>
</organism>
<sequence>MNRQQQNNSNMVISPHFCTPYQVNLYIARKVKNVTEGNKLGVFDTNGHNIMKVKGHTLSFRRTLVNAAGTPIVTLIEKKFTLHERWNVYRGDSSNSKNLLFTVKKSSILQFKTNLDVFLASNKAEDVCDFKVKQNYSEKSCVIYQGKSKNIIAEMHKKKKVHGKVLGKDTFSVTIRPNVDYAFIIALRVVVDEMNKASKRGDRGVGEVSGAVVSVITA</sequence>
<protein>
    <submittedName>
        <fullName evidence="3">Uncharacterized protein</fullName>
    </submittedName>
</protein>
<evidence type="ECO:0000313" key="2">
    <source>
        <dbReference type="EMBL" id="MCL7021517.1"/>
    </source>
</evidence>
<dbReference type="InterPro" id="IPR007612">
    <property type="entry name" value="LOR"/>
</dbReference>
<dbReference type="Pfam" id="PF04525">
    <property type="entry name" value="LOR"/>
    <property type="match status" value="1"/>
</dbReference>
<keyword evidence="4" id="KW-1185">Reference proteome</keyword>
<dbReference type="EMBL" id="JAJJMA010001763">
    <property type="protein sequence ID" value="MCL7021517.1"/>
    <property type="molecule type" value="Genomic_DNA"/>
</dbReference>
<dbReference type="Proteomes" id="UP001177140">
    <property type="component" value="Unassembled WGS sequence"/>
</dbReference>
<evidence type="ECO:0000256" key="1">
    <source>
        <dbReference type="ARBA" id="ARBA00005437"/>
    </source>
</evidence>
<comment type="similarity">
    <text evidence="1">Belongs to the LOR family.</text>
</comment>
<dbReference type="SUPFAM" id="SSF54518">
    <property type="entry name" value="Tubby C-terminal domain-like"/>
    <property type="match status" value="1"/>
</dbReference>
<name>A0AA41VYD7_PAPNU</name>
<dbReference type="AlphaFoldDB" id="A0AA41VYD7"/>
<dbReference type="InterPro" id="IPR025659">
    <property type="entry name" value="Tubby-like_C"/>
</dbReference>
<dbReference type="EMBL" id="JAJJMA010320418">
    <property type="protein sequence ID" value="MCL7049805.1"/>
    <property type="molecule type" value="Genomic_DNA"/>
</dbReference>
<comment type="caution">
    <text evidence="3">The sequence shown here is derived from an EMBL/GenBank/DDBJ whole genome shotgun (WGS) entry which is preliminary data.</text>
</comment>
<proteinExistence type="inferred from homology"/>